<evidence type="ECO:0008006" key="5">
    <source>
        <dbReference type="Google" id="ProtNLM"/>
    </source>
</evidence>
<dbReference type="Proteomes" id="UP000302139">
    <property type="component" value="Unassembled WGS sequence"/>
</dbReference>
<reference evidence="2 3" key="1">
    <citation type="submission" date="2019-04" db="EMBL/GenBank/DDBJ databases">
        <title>Draft genome sequences of Streptomyces avermitilis ATCC 31267.</title>
        <authorList>
            <person name="Komaki H."/>
            <person name="Tamura T."/>
            <person name="Hosoyama A."/>
        </authorList>
    </citation>
    <scope>NUCLEOTIDE SEQUENCE [LARGE SCALE GENOMIC DNA]</scope>
    <source>
        <strain evidence="2 3">ATCC 31267</strain>
    </source>
</reference>
<accession>A0A4D4M9X8</accession>
<comment type="caution">
    <text evidence="1">The sequence shown here is derived from an EMBL/GenBank/DDBJ whole genome shotgun (WGS) entry which is preliminary data.</text>
</comment>
<name>A0A4D4M9X8_STRAX</name>
<evidence type="ECO:0000313" key="3">
    <source>
        <dbReference type="Proteomes" id="UP000299211"/>
    </source>
</evidence>
<proteinExistence type="predicted"/>
<protein>
    <recommendedName>
        <fullName evidence="5">CBS domain-containing protein</fullName>
    </recommendedName>
</protein>
<dbReference type="Proteomes" id="UP000299211">
    <property type="component" value="Unassembled WGS sequence"/>
</dbReference>
<reference evidence="1 4" key="2">
    <citation type="submission" date="2019-04" db="EMBL/GenBank/DDBJ databases">
        <title>Draft genome sequences of Streptomyces avermitilis NBRC 14893.</title>
        <authorList>
            <person name="Komaki H."/>
            <person name="Tamura T."/>
            <person name="Hosoyama A."/>
        </authorList>
    </citation>
    <scope>NUCLEOTIDE SEQUENCE [LARGE SCALE GENOMIC DNA]</scope>
    <source>
        <strain evidence="1 4">NBRC 14893</strain>
    </source>
</reference>
<evidence type="ECO:0000313" key="2">
    <source>
        <dbReference type="EMBL" id="GDY70957.1"/>
    </source>
</evidence>
<evidence type="ECO:0000313" key="4">
    <source>
        <dbReference type="Proteomes" id="UP000302139"/>
    </source>
</evidence>
<dbReference type="EMBL" id="BJHX01000001">
    <property type="protein sequence ID" value="GDY68668.1"/>
    <property type="molecule type" value="Genomic_DNA"/>
</dbReference>
<evidence type="ECO:0000313" key="1">
    <source>
        <dbReference type="EMBL" id="GDY68668.1"/>
    </source>
</evidence>
<dbReference type="AlphaFoldDB" id="A0A4D4M9X8"/>
<dbReference type="RefSeq" id="WP_137951175.1">
    <property type="nucleotide sequence ID" value="NZ_BAABTN010000066.1"/>
</dbReference>
<dbReference type="EMBL" id="BJHY01000001">
    <property type="protein sequence ID" value="GDY70957.1"/>
    <property type="molecule type" value="Genomic_DNA"/>
</dbReference>
<sequence>MTKTQVVADVMSTDFVSGTEPPLLRAAVARRVDGTLAVLVGADGEPQGLVGPAGAWPALVVSAETPVAGLLASAVVLRAVLDGVPAMIAVRDDRVVGVLPAQTLTALLDDELLRTRPGTALGLEARSMGLPDVPSTPLRIRCDVCGETNSLREWSEGTEVECASRDHLFVPYWSR</sequence>
<gene>
    <name evidence="1" type="ORF">SAV14893_080610</name>
    <name evidence="2" type="ORF">SAV31267_004420</name>
</gene>
<organism evidence="1 4">
    <name type="scientific">Streptomyces avermitilis</name>
    <dbReference type="NCBI Taxonomy" id="33903"/>
    <lineage>
        <taxon>Bacteria</taxon>
        <taxon>Bacillati</taxon>
        <taxon>Actinomycetota</taxon>
        <taxon>Actinomycetes</taxon>
        <taxon>Kitasatosporales</taxon>
        <taxon>Streptomycetaceae</taxon>
        <taxon>Streptomyces</taxon>
    </lineage>
</organism>